<reference evidence="1" key="1">
    <citation type="submission" date="2021-02" db="EMBL/GenBank/DDBJ databases">
        <title>Natrosporangium hydrolyticum gen. nov., sp. nov, a haloalkaliphilic actinobacterium from a soda solonchak soil.</title>
        <authorList>
            <person name="Sorokin D.Y."/>
            <person name="Khijniak T.V."/>
            <person name="Zakharycheva A.P."/>
            <person name="Boueva O.V."/>
            <person name="Ariskina E.V."/>
            <person name="Hahnke R.L."/>
            <person name="Bunk B."/>
            <person name="Sproer C."/>
            <person name="Schumann P."/>
            <person name="Evtushenko L.I."/>
            <person name="Kublanov I.V."/>
        </authorList>
    </citation>
    <scope>NUCLEOTIDE SEQUENCE</scope>
    <source>
        <strain evidence="1">DSM 106523</strain>
    </source>
</reference>
<evidence type="ECO:0000313" key="2">
    <source>
        <dbReference type="Proteomes" id="UP000662857"/>
    </source>
</evidence>
<organism evidence="1 2">
    <name type="scientific">Natronosporangium hydrolyticum</name>
    <dbReference type="NCBI Taxonomy" id="2811111"/>
    <lineage>
        <taxon>Bacteria</taxon>
        <taxon>Bacillati</taxon>
        <taxon>Actinomycetota</taxon>
        <taxon>Actinomycetes</taxon>
        <taxon>Micromonosporales</taxon>
        <taxon>Micromonosporaceae</taxon>
        <taxon>Natronosporangium</taxon>
    </lineage>
</organism>
<dbReference type="Proteomes" id="UP000662857">
    <property type="component" value="Chromosome"/>
</dbReference>
<keyword evidence="2" id="KW-1185">Reference proteome</keyword>
<dbReference type="InterPro" id="IPR011051">
    <property type="entry name" value="RmlC_Cupin_sf"/>
</dbReference>
<evidence type="ECO:0000313" key="1">
    <source>
        <dbReference type="EMBL" id="QSB15080.1"/>
    </source>
</evidence>
<accession>A0A895YLV5</accession>
<name>A0A895YLV5_9ACTN</name>
<dbReference type="SUPFAM" id="SSF51182">
    <property type="entry name" value="RmlC-like cupins"/>
    <property type="match status" value="1"/>
</dbReference>
<gene>
    <name evidence="1" type="ORF">JQS43_01480</name>
</gene>
<protein>
    <submittedName>
        <fullName evidence="1">Uncharacterized protein</fullName>
    </submittedName>
</protein>
<dbReference type="KEGG" id="nhy:JQS43_01480"/>
<proteinExistence type="predicted"/>
<dbReference type="RefSeq" id="WP_239677248.1">
    <property type="nucleotide sequence ID" value="NZ_CP070499.1"/>
</dbReference>
<dbReference type="AlphaFoldDB" id="A0A895YLV5"/>
<dbReference type="EMBL" id="CP070499">
    <property type="protein sequence ID" value="QSB15080.1"/>
    <property type="molecule type" value="Genomic_DNA"/>
</dbReference>
<sequence length="266" mass="29087">MSTNASPSSLLTAPSAGPSLVTLQSLAAAVDALPRTGQELVAGNLDFITRLGEPGAMVDRLRALLADPAALAEVAGRSYHHVNHFDKVVLVDSAAGYRLTLHIWDPPYSAAEVREELVHDHRFSFWSHILTGELRSEYYVPVDAGEGTTYQRFRYLREPASGVEGGRFGEFYQHAGAVNLREAAPTVDPAGHSYYLHNKRIHRVLLPERTLTATVVLRGPRERETSNVYSTVYPEHDVLSRNVTFGAGELAAKLANLAAAMASTRR</sequence>